<feature type="compositionally biased region" description="Basic and acidic residues" evidence="1">
    <location>
        <begin position="11"/>
        <end position="24"/>
    </location>
</feature>
<accession>A0A5A7P9G1</accession>
<dbReference type="AlphaFoldDB" id="A0A5A7P9G1"/>
<evidence type="ECO:0000256" key="1">
    <source>
        <dbReference type="SAM" id="MobiDB-lite"/>
    </source>
</evidence>
<dbReference type="EMBL" id="BKCP01003558">
    <property type="protein sequence ID" value="GER29301.1"/>
    <property type="molecule type" value="Genomic_DNA"/>
</dbReference>
<comment type="caution">
    <text evidence="2">The sequence shown here is derived from an EMBL/GenBank/DDBJ whole genome shotgun (WGS) entry which is preliminary data.</text>
</comment>
<keyword evidence="3" id="KW-1185">Reference proteome</keyword>
<evidence type="ECO:0000313" key="3">
    <source>
        <dbReference type="Proteomes" id="UP000325081"/>
    </source>
</evidence>
<gene>
    <name evidence="2" type="ORF">STAS_05157</name>
</gene>
<proteinExistence type="predicted"/>
<organism evidence="2 3">
    <name type="scientific">Striga asiatica</name>
    <name type="common">Asiatic witchweed</name>
    <name type="synonym">Buchnera asiatica</name>
    <dbReference type="NCBI Taxonomy" id="4170"/>
    <lineage>
        <taxon>Eukaryota</taxon>
        <taxon>Viridiplantae</taxon>
        <taxon>Streptophyta</taxon>
        <taxon>Embryophyta</taxon>
        <taxon>Tracheophyta</taxon>
        <taxon>Spermatophyta</taxon>
        <taxon>Magnoliopsida</taxon>
        <taxon>eudicotyledons</taxon>
        <taxon>Gunneridae</taxon>
        <taxon>Pentapetalae</taxon>
        <taxon>asterids</taxon>
        <taxon>lamiids</taxon>
        <taxon>Lamiales</taxon>
        <taxon>Orobanchaceae</taxon>
        <taxon>Buchnereae</taxon>
        <taxon>Striga</taxon>
    </lineage>
</organism>
<protein>
    <submittedName>
        <fullName evidence="2">E3 ubiquitin-protein ligase MARCH1</fullName>
    </submittedName>
</protein>
<feature type="region of interest" description="Disordered" evidence="1">
    <location>
        <begin position="1"/>
        <end position="24"/>
    </location>
</feature>
<name>A0A5A7P9G1_STRAF</name>
<evidence type="ECO:0000313" key="2">
    <source>
        <dbReference type="EMBL" id="GER29301.1"/>
    </source>
</evidence>
<reference evidence="3" key="1">
    <citation type="journal article" date="2019" name="Curr. Biol.">
        <title>Genome Sequence of Striga asiatica Provides Insight into the Evolution of Plant Parasitism.</title>
        <authorList>
            <person name="Yoshida S."/>
            <person name="Kim S."/>
            <person name="Wafula E.K."/>
            <person name="Tanskanen J."/>
            <person name="Kim Y.M."/>
            <person name="Honaas L."/>
            <person name="Yang Z."/>
            <person name="Spallek T."/>
            <person name="Conn C.E."/>
            <person name="Ichihashi Y."/>
            <person name="Cheong K."/>
            <person name="Cui S."/>
            <person name="Der J.P."/>
            <person name="Gundlach H."/>
            <person name="Jiao Y."/>
            <person name="Hori C."/>
            <person name="Ishida J.K."/>
            <person name="Kasahara H."/>
            <person name="Kiba T."/>
            <person name="Kim M.S."/>
            <person name="Koo N."/>
            <person name="Laohavisit A."/>
            <person name="Lee Y.H."/>
            <person name="Lumba S."/>
            <person name="McCourt P."/>
            <person name="Mortimer J.C."/>
            <person name="Mutuku J.M."/>
            <person name="Nomura T."/>
            <person name="Sasaki-Sekimoto Y."/>
            <person name="Seto Y."/>
            <person name="Wang Y."/>
            <person name="Wakatake T."/>
            <person name="Sakakibara H."/>
            <person name="Demura T."/>
            <person name="Yamaguchi S."/>
            <person name="Yoneyama K."/>
            <person name="Manabe R.I."/>
            <person name="Nelson D.C."/>
            <person name="Schulman A.H."/>
            <person name="Timko M.P."/>
            <person name="dePamphilis C.W."/>
            <person name="Choi D."/>
            <person name="Shirasu K."/>
        </authorList>
    </citation>
    <scope>NUCLEOTIDE SEQUENCE [LARGE SCALE GENOMIC DNA]</scope>
    <source>
        <strain evidence="3">cv. UVA1</strain>
    </source>
</reference>
<sequence>MTLPTRLKFGRRTEKDREVESKTTNKSELLLTDKGFSGGLLFMTDRRRLNWGMEKNKNCPDLLAKDEGNYECDHFSIPSFCFSHHHPSETKPTEFWDKLGRFFSSTCCGGL</sequence>
<dbReference type="Proteomes" id="UP000325081">
    <property type="component" value="Unassembled WGS sequence"/>
</dbReference>